<accession>A0A1B6GKD5</accession>
<dbReference type="GO" id="GO:0005615">
    <property type="term" value="C:extracellular space"/>
    <property type="evidence" value="ECO:0007669"/>
    <property type="project" value="TreeGrafter"/>
</dbReference>
<organism evidence="1">
    <name type="scientific">Cuerna arida</name>
    <dbReference type="NCBI Taxonomy" id="1464854"/>
    <lineage>
        <taxon>Eukaryota</taxon>
        <taxon>Metazoa</taxon>
        <taxon>Ecdysozoa</taxon>
        <taxon>Arthropoda</taxon>
        <taxon>Hexapoda</taxon>
        <taxon>Insecta</taxon>
        <taxon>Pterygota</taxon>
        <taxon>Neoptera</taxon>
        <taxon>Paraneoptera</taxon>
        <taxon>Hemiptera</taxon>
        <taxon>Auchenorrhyncha</taxon>
        <taxon>Membracoidea</taxon>
        <taxon>Cicadellidae</taxon>
        <taxon>Cicadellinae</taxon>
        <taxon>Proconiini</taxon>
        <taxon>Cuerna</taxon>
    </lineage>
</organism>
<evidence type="ECO:0000313" key="1">
    <source>
        <dbReference type="EMBL" id="JAS62753.1"/>
    </source>
</evidence>
<dbReference type="InterPro" id="IPR038606">
    <property type="entry name" value="To_sf"/>
</dbReference>
<dbReference type="Pfam" id="PF06585">
    <property type="entry name" value="JHBP"/>
    <property type="match status" value="1"/>
</dbReference>
<reference evidence="1" key="1">
    <citation type="submission" date="2015-11" db="EMBL/GenBank/DDBJ databases">
        <title>De novo transcriptome assembly of four potential Pierce s Disease insect vectors from Arizona vineyards.</title>
        <authorList>
            <person name="Tassone E.E."/>
        </authorList>
    </citation>
    <scope>NUCLEOTIDE SEQUENCE</scope>
</reference>
<protein>
    <submittedName>
        <fullName evidence="1">Uncharacterized protein</fullName>
    </submittedName>
</protein>
<dbReference type="PANTHER" id="PTHR11008">
    <property type="entry name" value="PROTEIN TAKEOUT-LIKE PROTEIN"/>
    <property type="match status" value="1"/>
</dbReference>
<name>A0A1B6GKD5_9HEMI</name>
<sequence length="109" mass="12118">TDYKSTFSNIKAYGVSNLIVTNFLSDLDTGELQMSINIARVSVVSDYNSSGILLIFPTSGRGNFVGYFDDVKVKVYLKCNTTGTKLALKDIDFDFYISKIKMAVHPTQQ</sequence>
<gene>
    <name evidence="1" type="ORF">g.44010</name>
</gene>
<dbReference type="AlphaFoldDB" id="A0A1B6GKD5"/>
<feature type="non-terminal residue" evidence="1">
    <location>
        <position position="109"/>
    </location>
</feature>
<feature type="non-terminal residue" evidence="1">
    <location>
        <position position="1"/>
    </location>
</feature>
<dbReference type="PANTHER" id="PTHR11008:SF31">
    <property type="entry name" value="PROTEIN TAKEOUT-LIKE PROTEIN"/>
    <property type="match status" value="1"/>
</dbReference>
<dbReference type="Gene3D" id="3.15.10.30">
    <property type="entry name" value="Haemolymph juvenile hormone binding protein"/>
    <property type="match status" value="1"/>
</dbReference>
<proteinExistence type="predicted"/>
<dbReference type="EMBL" id="GECZ01007016">
    <property type="protein sequence ID" value="JAS62753.1"/>
    <property type="molecule type" value="Transcribed_RNA"/>
</dbReference>
<dbReference type="InterPro" id="IPR010562">
    <property type="entry name" value="Haemolymph_juvenile_hormone-bd"/>
</dbReference>